<reference evidence="1" key="1">
    <citation type="submission" date="2020-11" db="EMBL/GenBank/DDBJ databases">
        <authorList>
            <person name="Tran Van P."/>
        </authorList>
    </citation>
    <scope>NUCLEOTIDE SEQUENCE</scope>
</reference>
<name>A0A7R9GS28_TIMCR</name>
<evidence type="ECO:0000313" key="1">
    <source>
        <dbReference type="EMBL" id="CAD7395240.1"/>
    </source>
</evidence>
<gene>
    <name evidence="1" type="ORF">TCEB3V08_LOCUS3040</name>
</gene>
<dbReference type="EMBL" id="OC317175">
    <property type="protein sequence ID" value="CAD7395240.1"/>
    <property type="molecule type" value="Genomic_DNA"/>
</dbReference>
<dbReference type="AlphaFoldDB" id="A0A7R9GS28"/>
<accession>A0A7R9GS28</accession>
<proteinExistence type="predicted"/>
<organism evidence="1">
    <name type="scientific">Timema cristinae</name>
    <name type="common">Walking stick</name>
    <dbReference type="NCBI Taxonomy" id="61476"/>
    <lineage>
        <taxon>Eukaryota</taxon>
        <taxon>Metazoa</taxon>
        <taxon>Ecdysozoa</taxon>
        <taxon>Arthropoda</taxon>
        <taxon>Hexapoda</taxon>
        <taxon>Insecta</taxon>
        <taxon>Pterygota</taxon>
        <taxon>Neoptera</taxon>
        <taxon>Polyneoptera</taxon>
        <taxon>Phasmatodea</taxon>
        <taxon>Timematodea</taxon>
        <taxon>Timematoidea</taxon>
        <taxon>Timematidae</taxon>
        <taxon>Timema</taxon>
    </lineage>
</organism>
<sequence length="63" mass="6959">MIFKASDDGFTVVSRRKNNSVNSNVHEAPSVQRSCVTNIKPTIAKVSSMDAIITQHNTPEWSL</sequence>
<protein>
    <submittedName>
        <fullName evidence="1">Uncharacterized protein</fullName>
    </submittedName>
</protein>